<reference evidence="7" key="1">
    <citation type="submission" date="2022-10" db="EMBL/GenBank/DDBJ databases">
        <title>Genome assembly of Pristionchus species.</title>
        <authorList>
            <person name="Yoshida K."/>
            <person name="Sommer R.J."/>
        </authorList>
    </citation>
    <scope>NUCLEOTIDE SEQUENCE [LARGE SCALE GENOMIC DNA]</scope>
    <source>
        <strain evidence="7">RS5460</strain>
    </source>
</reference>
<organism evidence="6 7">
    <name type="scientific">Pristionchus mayeri</name>
    <dbReference type="NCBI Taxonomy" id="1317129"/>
    <lineage>
        <taxon>Eukaryota</taxon>
        <taxon>Metazoa</taxon>
        <taxon>Ecdysozoa</taxon>
        <taxon>Nematoda</taxon>
        <taxon>Chromadorea</taxon>
        <taxon>Rhabditida</taxon>
        <taxon>Rhabditina</taxon>
        <taxon>Diplogasteromorpha</taxon>
        <taxon>Diplogasteroidea</taxon>
        <taxon>Neodiplogasteridae</taxon>
        <taxon>Pristionchus</taxon>
    </lineage>
</organism>
<dbReference type="GO" id="GO:0005634">
    <property type="term" value="C:nucleus"/>
    <property type="evidence" value="ECO:0007669"/>
    <property type="project" value="TreeGrafter"/>
</dbReference>
<dbReference type="SUPFAM" id="SSF100934">
    <property type="entry name" value="Heat shock protein 70kD (HSP70), C-terminal subdomain"/>
    <property type="match status" value="2"/>
</dbReference>
<dbReference type="SUPFAM" id="SSF53067">
    <property type="entry name" value="Actin-like ATPase domain"/>
    <property type="match status" value="2"/>
</dbReference>
<dbReference type="Gene3D" id="2.60.34.10">
    <property type="entry name" value="Substrate Binding Domain Of DNAk, Chain A, domain 1"/>
    <property type="match status" value="1"/>
</dbReference>
<evidence type="ECO:0000256" key="2">
    <source>
        <dbReference type="ARBA" id="ARBA00022741"/>
    </source>
</evidence>
<proteinExistence type="inferred from homology"/>
<dbReference type="EMBL" id="BTRK01000003">
    <property type="protein sequence ID" value="GMR39903.1"/>
    <property type="molecule type" value="Genomic_DNA"/>
</dbReference>
<dbReference type="InterPro" id="IPR029048">
    <property type="entry name" value="HSP70_C_sf"/>
</dbReference>
<feature type="compositionally biased region" description="Basic and acidic residues" evidence="5">
    <location>
        <begin position="759"/>
        <end position="776"/>
    </location>
</feature>
<keyword evidence="3" id="KW-0067">ATP-binding</keyword>
<dbReference type="FunFam" id="3.30.420.40:FF:000171">
    <property type="entry name" value="Heat shock 70 kDa protein 4"/>
    <property type="match status" value="2"/>
</dbReference>
<name>A0AAN5C738_9BILA</name>
<keyword evidence="7" id="KW-1185">Reference proteome</keyword>
<dbReference type="Gene3D" id="3.30.420.40">
    <property type="match status" value="2"/>
</dbReference>
<evidence type="ECO:0008006" key="8">
    <source>
        <dbReference type="Google" id="ProtNLM"/>
    </source>
</evidence>
<dbReference type="PRINTS" id="PR00301">
    <property type="entry name" value="HEATSHOCK70"/>
</dbReference>
<sequence length="797" mass="88130">MSVVGFDIGNLNSYIAIAKQGGIEVITNDYSLHATPSCVAFGSKTRSMGVAARQAVNSNFKSTIINFKHLIGRKFSDPIAQRFIPYVPCEVVQLPDDEIGCKVSYLDKSEVFTPEQVFAALLTKLRTIIEAGVPEIKKVSDCVVSVPYYFTDAQRRAIICAIETAKLNPLRVMNETTAIALAYGIYKQDLPEEGAEARRVLFLDVGHSCTQASIAAFNKGKLAMLGASYDLGVGGLWLDDIIREHFRQDFQKRFSIDAKEAPRSWLRLLDESEKVKKQMSANQTPIPLNIECFMHDKDVSGKMQRAEFEELAKPVFDKLRALLQELLAKTKLDASKIDEVEIVGGSSRIPMVKQIVRELFGKDPKTTMNQDEAVVRGAAMQCAILSPAFRVRDFALKDQQPYGIRLNWGADSGESGESEVFAAGDEFPFSKMLTLYRTGPFALAAGYSTPEAVPHTGKAIGSWQVNGVQPEADGSARKVKVKVRVNPNGAFSVCSATMYEVQTVEIKEEKMEVDPAPAAAADGAAPAPAPAEPAAPAADEKPKTTTKTVAIELPIVESLPVHVDTPRFTKAEEDMQRVDLLEKKKADAKNAVEEYVYEMRDKLCDQLAEYITEADADNLRSQLQSTEDWLYDEGEDCETAIYEQRLSTLRALGDPVCERHKEAGQRTGAFDRFDTTLLRARKAYDEYVAGTAAHAHIDAKDMEKVITAIEEKKRWLDEARHKQETRPKTEAPAVFVHEVIGHHTQFENVVNPILNRPKPKVEPPKQPAEAKNEKAPEGSADAPAGSQQQEQAEMEMD</sequence>
<dbReference type="AlphaFoldDB" id="A0AAN5C738"/>
<dbReference type="FunFam" id="1.20.1270.10:FF:000002">
    <property type="entry name" value="Heat shock 70 kDa protein 4"/>
    <property type="match status" value="1"/>
</dbReference>
<dbReference type="FunFam" id="3.90.640.10:FF:000004">
    <property type="entry name" value="Heat shock 70 kDa protein 4"/>
    <property type="match status" value="1"/>
</dbReference>
<accession>A0AAN5C738</accession>
<dbReference type="SUPFAM" id="SSF100920">
    <property type="entry name" value="Heat shock protein 70kD (HSP70), peptide-binding domain"/>
    <property type="match status" value="1"/>
</dbReference>
<comment type="similarity">
    <text evidence="1">Belongs to the heat shock protein 70 family.</text>
</comment>
<evidence type="ECO:0000256" key="5">
    <source>
        <dbReference type="SAM" id="MobiDB-lite"/>
    </source>
</evidence>
<dbReference type="GO" id="GO:0140662">
    <property type="term" value="F:ATP-dependent protein folding chaperone"/>
    <property type="evidence" value="ECO:0007669"/>
    <property type="project" value="InterPro"/>
</dbReference>
<feature type="coiled-coil region" evidence="4">
    <location>
        <begin position="571"/>
        <end position="598"/>
    </location>
</feature>
<dbReference type="Pfam" id="PF00012">
    <property type="entry name" value="HSP70"/>
    <property type="match status" value="1"/>
</dbReference>
<evidence type="ECO:0000313" key="6">
    <source>
        <dbReference type="EMBL" id="GMR39903.1"/>
    </source>
</evidence>
<evidence type="ECO:0000256" key="1">
    <source>
        <dbReference type="ARBA" id="ARBA00007381"/>
    </source>
</evidence>
<keyword evidence="4" id="KW-0175">Coiled coil</keyword>
<dbReference type="GO" id="GO:0005524">
    <property type="term" value="F:ATP binding"/>
    <property type="evidence" value="ECO:0007669"/>
    <property type="project" value="UniProtKB-KW"/>
</dbReference>
<evidence type="ECO:0000256" key="4">
    <source>
        <dbReference type="SAM" id="Coils"/>
    </source>
</evidence>
<dbReference type="FunFam" id="3.30.30.30:FF:000002">
    <property type="entry name" value="Heat shock 70 kDa protein 4"/>
    <property type="match status" value="1"/>
</dbReference>
<dbReference type="PROSITE" id="PS01036">
    <property type="entry name" value="HSP70_3"/>
    <property type="match status" value="1"/>
</dbReference>
<dbReference type="GO" id="GO:0006950">
    <property type="term" value="P:response to stress"/>
    <property type="evidence" value="ECO:0007669"/>
    <property type="project" value="UniProtKB-ARBA"/>
</dbReference>
<feature type="compositionally biased region" description="Low complexity" evidence="5">
    <location>
        <begin position="514"/>
        <end position="526"/>
    </location>
</feature>
<feature type="region of interest" description="Disordered" evidence="5">
    <location>
        <begin position="512"/>
        <end position="544"/>
    </location>
</feature>
<dbReference type="GO" id="GO:0005829">
    <property type="term" value="C:cytosol"/>
    <property type="evidence" value="ECO:0007669"/>
    <property type="project" value="TreeGrafter"/>
</dbReference>
<dbReference type="InterPro" id="IPR043129">
    <property type="entry name" value="ATPase_NBD"/>
</dbReference>
<dbReference type="Gene3D" id="3.90.640.10">
    <property type="entry name" value="Actin, Chain A, domain 4"/>
    <property type="match status" value="1"/>
</dbReference>
<dbReference type="PANTHER" id="PTHR45639:SF4">
    <property type="entry name" value="HSC70CB, ISOFORM G"/>
    <property type="match status" value="1"/>
</dbReference>
<evidence type="ECO:0000313" key="7">
    <source>
        <dbReference type="Proteomes" id="UP001328107"/>
    </source>
</evidence>
<keyword evidence="2" id="KW-0547">Nucleotide-binding</keyword>
<feature type="region of interest" description="Disordered" evidence="5">
    <location>
        <begin position="748"/>
        <end position="797"/>
    </location>
</feature>
<dbReference type="InterPro" id="IPR013126">
    <property type="entry name" value="Hsp_70_fam"/>
</dbReference>
<dbReference type="InterPro" id="IPR018181">
    <property type="entry name" value="Heat_shock_70_CS"/>
</dbReference>
<dbReference type="Gene3D" id="3.30.30.30">
    <property type="match status" value="1"/>
</dbReference>
<dbReference type="PANTHER" id="PTHR45639">
    <property type="entry name" value="HSC70CB, ISOFORM G-RELATED"/>
    <property type="match status" value="1"/>
</dbReference>
<dbReference type="Proteomes" id="UP001328107">
    <property type="component" value="Unassembled WGS sequence"/>
</dbReference>
<dbReference type="InterPro" id="IPR029047">
    <property type="entry name" value="HSP70_peptide-bd_sf"/>
</dbReference>
<evidence type="ECO:0000256" key="3">
    <source>
        <dbReference type="ARBA" id="ARBA00022840"/>
    </source>
</evidence>
<gene>
    <name evidence="6" type="ORF">PMAYCL1PPCAC_10098</name>
</gene>
<comment type="caution">
    <text evidence="6">The sequence shown here is derived from an EMBL/GenBank/DDBJ whole genome shotgun (WGS) entry which is preliminary data.</text>
</comment>
<dbReference type="Gene3D" id="1.20.1270.10">
    <property type="match status" value="1"/>
</dbReference>
<protein>
    <recommendedName>
        <fullName evidence="8">Hsp-110 protein</fullName>
    </recommendedName>
</protein>